<dbReference type="AlphaFoldDB" id="X0US72"/>
<evidence type="ECO:0000256" key="1">
    <source>
        <dbReference type="SAM" id="Coils"/>
    </source>
</evidence>
<feature type="non-terminal residue" evidence="2">
    <location>
        <position position="1"/>
    </location>
</feature>
<dbReference type="EMBL" id="BARS01014227">
    <property type="protein sequence ID" value="GAF91325.1"/>
    <property type="molecule type" value="Genomic_DNA"/>
</dbReference>
<accession>X0US72</accession>
<feature type="non-terminal residue" evidence="2">
    <location>
        <position position="85"/>
    </location>
</feature>
<name>X0US72_9ZZZZ</name>
<gene>
    <name evidence="2" type="ORF">S01H1_24148</name>
</gene>
<feature type="coiled-coil region" evidence="1">
    <location>
        <begin position="47"/>
        <end position="85"/>
    </location>
</feature>
<comment type="caution">
    <text evidence="2">The sequence shown here is derived from an EMBL/GenBank/DDBJ whole genome shotgun (WGS) entry which is preliminary data.</text>
</comment>
<proteinExistence type="predicted"/>
<evidence type="ECO:0000313" key="2">
    <source>
        <dbReference type="EMBL" id="GAF91325.1"/>
    </source>
</evidence>
<keyword evidence="1" id="KW-0175">Coiled coil</keyword>
<protein>
    <submittedName>
        <fullName evidence="2">Uncharacterized protein</fullName>
    </submittedName>
</protein>
<organism evidence="2">
    <name type="scientific">marine sediment metagenome</name>
    <dbReference type="NCBI Taxonomy" id="412755"/>
    <lineage>
        <taxon>unclassified sequences</taxon>
        <taxon>metagenomes</taxon>
        <taxon>ecological metagenomes</taxon>
    </lineage>
</organism>
<reference evidence="2" key="1">
    <citation type="journal article" date="2014" name="Front. Microbiol.">
        <title>High frequency of phylogenetically diverse reductive dehalogenase-homologous genes in deep subseafloor sedimentary metagenomes.</title>
        <authorList>
            <person name="Kawai M."/>
            <person name="Futagami T."/>
            <person name="Toyoda A."/>
            <person name="Takaki Y."/>
            <person name="Nishi S."/>
            <person name="Hori S."/>
            <person name="Arai W."/>
            <person name="Tsubouchi T."/>
            <person name="Morono Y."/>
            <person name="Uchiyama I."/>
            <person name="Ito T."/>
            <person name="Fujiyama A."/>
            <person name="Inagaki F."/>
            <person name="Takami H."/>
        </authorList>
    </citation>
    <scope>NUCLEOTIDE SEQUENCE</scope>
    <source>
        <strain evidence="2">Expedition CK06-06</strain>
    </source>
</reference>
<sequence>QKLCAHNLIEVDESTRMLACIDCGITIDPFEFLWRWANRQWVLEYRVDDLQEQAKNLCDKIKELKREERRIKARLQRKLKQLAEL</sequence>